<dbReference type="Proteomes" id="UP000000493">
    <property type="component" value="Plasmid pRUNSL05"/>
</dbReference>
<dbReference type="InterPro" id="IPR041682">
    <property type="entry name" value="AAA_14"/>
</dbReference>
<geneLocation type="plasmid" evidence="2 3">
    <name>pRUNSL05</name>
</geneLocation>
<dbReference type="InterPro" id="IPR027417">
    <property type="entry name" value="P-loop_NTPase"/>
</dbReference>
<proteinExistence type="predicted"/>
<keyword evidence="2" id="KW-0614">Plasmid</keyword>
<feature type="domain" description="AAA+ ATPase" evidence="1">
    <location>
        <begin position="30"/>
        <end position="156"/>
    </location>
</feature>
<reference evidence="3" key="1">
    <citation type="submission" date="2011-06" db="EMBL/GenBank/DDBJ databases">
        <title>The complete genome of plasmid 5 of Runella slithyformis DSM 19594.</title>
        <authorList>
            <consortium name="US DOE Joint Genome Institute (JGI-PGF)"/>
            <person name="Lucas S."/>
            <person name="Han J."/>
            <person name="Lapidus A."/>
            <person name="Bruce D."/>
            <person name="Goodwin L."/>
            <person name="Pitluck S."/>
            <person name="Peters L."/>
            <person name="Kyrpides N."/>
            <person name="Mavromatis K."/>
            <person name="Ivanova N."/>
            <person name="Ovchinnikova G."/>
            <person name="Zhang X."/>
            <person name="Misra M."/>
            <person name="Detter J.C."/>
            <person name="Tapia R."/>
            <person name="Han C."/>
            <person name="Land M."/>
            <person name="Hauser L."/>
            <person name="Markowitz V."/>
            <person name="Cheng J.-F."/>
            <person name="Hugenholtz P."/>
            <person name="Woyke T."/>
            <person name="Wu D."/>
            <person name="Tindall B."/>
            <person name="Faehrich R."/>
            <person name="Brambilla E."/>
            <person name="Klenk H.-P."/>
            <person name="Eisen J.A."/>
        </authorList>
    </citation>
    <scope>NUCLEOTIDE SEQUENCE [LARGE SCALE GENOMIC DNA]</scope>
    <source>
        <strain evidence="3">ATCC 29530 / DSM 19594 / LMG 11500 / NCIMB 11436 / LSU 4</strain>
        <plasmid evidence="3">pRUNSL05</plasmid>
    </source>
</reference>
<dbReference type="AlphaFoldDB" id="A0A7U3ZRV9"/>
<dbReference type="PANTHER" id="PTHR42990">
    <property type="entry name" value="ATPASE"/>
    <property type="match status" value="1"/>
</dbReference>
<dbReference type="Pfam" id="PF13173">
    <property type="entry name" value="AAA_14"/>
    <property type="match status" value="1"/>
</dbReference>
<evidence type="ECO:0000259" key="1">
    <source>
        <dbReference type="SMART" id="SM00382"/>
    </source>
</evidence>
<dbReference type="EMBL" id="CP002864">
    <property type="protein sequence ID" value="AEI52231.1"/>
    <property type="molecule type" value="Genomic_DNA"/>
</dbReference>
<dbReference type="PANTHER" id="PTHR42990:SF1">
    <property type="entry name" value="AAA+ ATPASE DOMAIN-CONTAINING PROTEIN"/>
    <property type="match status" value="1"/>
</dbReference>
<dbReference type="SUPFAM" id="SSF52540">
    <property type="entry name" value="P-loop containing nucleoside triphosphate hydrolases"/>
    <property type="match status" value="1"/>
</dbReference>
<gene>
    <name evidence="2" type="ordered locus">Runsl_5746</name>
</gene>
<name>A0A7U3ZRV9_RUNSL</name>
<protein>
    <submittedName>
        <fullName evidence="2">AAA ATPase</fullName>
    </submittedName>
</protein>
<evidence type="ECO:0000313" key="2">
    <source>
        <dbReference type="EMBL" id="AEI52231.1"/>
    </source>
</evidence>
<evidence type="ECO:0000313" key="3">
    <source>
        <dbReference type="Proteomes" id="UP000000493"/>
    </source>
</evidence>
<dbReference type="RefSeq" id="WP_013921771.1">
    <property type="nucleotide sequence ID" value="NC_015695.1"/>
</dbReference>
<sequence length="398" mass="45583">MEKLFSFQDNLLRSVTTDFKRYLYDEISFESRMLAIKGIRGVGKTTLLLQYLKTQNASKSLYVTADHPWFYTNGLLDTAEEWHKQGGKLLIIDEVHKYANWSAELKNIYDGFPDLQVIFTASSALDIYRGEADLSRRVLSYSLHGLSFREYLSINNIYTFQPVSLENILENSRQLCVEILEKIEAPLVYFKKYLRSGYLPFGTRETKEEDYLARVYQIVDATLAYDLAFINDYSAVHQSKIKKLLGILAETVPFIPNITELAATLQVSRNTLLLLLEHLDRGALITKISKTGKGTSLLQKPDKIILENTNFSYALSQQPVEGTLRETFFVNQLRNKGYKVEVAEEGDFLVDGRFTFEVGGKSKKQKQIKEVENAFLVKDNINSAYGNVIPVWLFGFLY</sequence>
<organism evidence="2 3">
    <name type="scientific">Runella slithyformis (strain ATCC 29530 / DSM 19594 / LMG 11500 / NCIMB 11436 / LSU 4)</name>
    <dbReference type="NCBI Taxonomy" id="761193"/>
    <lineage>
        <taxon>Bacteria</taxon>
        <taxon>Pseudomonadati</taxon>
        <taxon>Bacteroidota</taxon>
        <taxon>Cytophagia</taxon>
        <taxon>Cytophagales</taxon>
        <taxon>Spirosomataceae</taxon>
        <taxon>Runella</taxon>
    </lineage>
</organism>
<reference evidence="2 3" key="2">
    <citation type="journal article" date="2012" name="Stand. Genomic Sci.">
        <title>Complete genome sequence of the aquatic bacterium Runella slithyformis type strain (LSU 4(T)).</title>
        <authorList>
            <person name="Copeland A."/>
            <person name="Zhang X."/>
            <person name="Misra M."/>
            <person name="Lapidus A."/>
            <person name="Nolan M."/>
            <person name="Lucas S."/>
            <person name="Deshpande S."/>
            <person name="Cheng J.F."/>
            <person name="Tapia R."/>
            <person name="Goodwin L.A."/>
            <person name="Pitluck S."/>
            <person name="Liolios K."/>
            <person name="Pagani I."/>
            <person name="Ivanova N."/>
            <person name="Mikhailova N."/>
            <person name="Pati A."/>
            <person name="Chen A."/>
            <person name="Palaniappan K."/>
            <person name="Land M."/>
            <person name="Hauser L."/>
            <person name="Pan C."/>
            <person name="Jeffries C.D."/>
            <person name="Detter J.C."/>
            <person name="Brambilla E.M."/>
            <person name="Rohde M."/>
            <person name="Djao O.D."/>
            <person name="Goker M."/>
            <person name="Sikorski J."/>
            <person name="Tindall B.J."/>
            <person name="Woyke T."/>
            <person name="Bristow J."/>
            <person name="Eisen J.A."/>
            <person name="Markowitz V."/>
            <person name="Hugenholtz P."/>
            <person name="Kyrpides N.C."/>
            <person name="Klenk H.P."/>
            <person name="Mavromatis K."/>
        </authorList>
    </citation>
    <scope>NUCLEOTIDE SEQUENCE [LARGE SCALE GENOMIC DNA]</scope>
    <source>
        <strain evidence="3">ATCC 29530 / DSM 19594 / LMG 11500 / NCIMB 11436 / LSU 4</strain>
    </source>
</reference>
<dbReference type="KEGG" id="rsi:Runsl_5746"/>
<accession>A0A7U3ZRV9</accession>
<dbReference type="InterPro" id="IPR003593">
    <property type="entry name" value="AAA+_ATPase"/>
</dbReference>
<keyword evidence="3" id="KW-1185">Reference proteome</keyword>
<dbReference type="Gene3D" id="3.40.50.300">
    <property type="entry name" value="P-loop containing nucleotide triphosphate hydrolases"/>
    <property type="match status" value="1"/>
</dbReference>
<dbReference type="SMART" id="SM00382">
    <property type="entry name" value="AAA"/>
    <property type="match status" value="1"/>
</dbReference>